<comment type="similarity">
    <text evidence="1">Belongs to the CTAG/PCC1 family.</text>
</comment>
<dbReference type="Proteomes" id="UP001224775">
    <property type="component" value="Unassembled WGS sequence"/>
</dbReference>
<dbReference type="InterPro" id="IPR015419">
    <property type="entry name" value="CTAG/Pcc1"/>
</dbReference>
<dbReference type="AlphaFoldDB" id="A0AAD8YGG5"/>
<gene>
    <name evidence="2" type="ORF">QTG54_003591</name>
</gene>
<accession>A0AAD8YGG5</accession>
<evidence type="ECO:0000313" key="2">
    <source>
        <dbReference type="EMBL" id="KAK1745667.1"/>
    </source>
</evidence>
<organism evidence="2 3">
    <name type="scientific">Skeletonema marinoi</name>
    <dbReference type="NCBI Taxonomy" id="267567"/>
    <lineage>
        <taxon>Eukaryota</taxon>
        <taxon>Sar</taxon>
        <taxon>Stramenopiles</taxon>
        <taxon>Ochrophyta</taxon>
        <taxon>Bacillariophyta</taxon>
        <taxon>Coscinodiscophyceae</taxon>
        <taxon>Thalassiosirophycidae</taxon>
        <taxon>Thalassiosirales</taxon>
        <taxon>Skeletonemataceae</taxon>
        <taxon>Skeletonema</taxon>
        <taxon>Skeletonema marinoi-dohrnii complex</taxon>
    </lineage>
</organism>
<proteinExistence type="inferred from homology"/>
<dbReference type="Pfam" id="PF09341">
    <property type="entry name" value="Pcc1"/>
    <property type="match status" value="1"/>
</dbReference>
<protein>
    <submittedName>
        <fullName evidence="2">Uncharacterized protein</fullName>
    </submittedName>
</protein>
<evidence type="ECO:0000313" key="3">
    <source>
        <dbReference type="Proteomes" id="UP001224775"/>
    </source>
</evidence>
<sequence>MTDNISRPYKSTVHIALPSNQYAQHLKDVVSVDEEVSNKVFKSFSIVTSQEVDGSDVDRGNDAIIRDGGDADEQRVLRINFMATDAKMLRVAMSTTYDMINVALKCFQEFEE</sequence>
<keyword evidence="3" id="KW-1185">Reference proteome</keyword>
<evidence type="ECO:0000256" key="1">
    <source>
        <dbReference type="ARBA" id="ARBA00007073"/>
    </source>
</evidence>
<name>A0AAD8YGG5_9STRA</name>
<reference evidence="2" key="1">
    <citation type="submission" date="2023-06" db="EMBL/GenBank/DDBJ databases">
        <title>Survivors Of The Sea: Transcriptome response of Skeletonema marinoi to long-term dormancy.</title>
        <authorList>
            <person name="Pinder M.I.M."/>
            <person name="Kourtchenko O."/>
            <person name="Robertson E.K."/>
            <person name="Larsson T."/>
            <person name="Maumus F."/>
            <person name="Osuna-Cruz C.M."/>
            <person name="Vancaester E."/>
            <person name="Stenow R."/>
            <person name="Vandepoele K."/>
            <person name="Ploug H."/>
            <person name="Bruchert V."/>
            <person name="Godhe A."/>
            <person name="Topel M."/>
        </authorList>
    </citation>
    <scope>NUCLEOTIDE SEQUENCE</scope>
    <source>
        <strain evidence="2">R05AC</strain>
    </source>
</reference>
<comment type="caution">
    <text evidence="2">The sequence shown here is derived from an EMBL/GenBank/DDBJ whole genome shotgun (WGS) entry which is preliminary data.</text>
</comment>
<dbReference type="Gene3D" id="3.30.310.50">
    <property type="entry name" value="Alpha-D-phosphohexomutase, C-terminal domain"/>
    <property type="match status" value="1"/>
</dbReference>
<dbReference type="EMBL" id="JATAAI010000005">
    <property type="protein sequence ID" value="KAK1745667.1"/>
    <property type="molecule type" value="Genomic_DNA"/>
</dbReference>